<keyword evidence="2" id="KW-0732">Signal</keyword>
<feature type="compositionally biased region" description="Gly residues" evidence="1">
    <location>
        <begin position="51"/>
        <end position="70"/>
    </location>
</feature>
<evidence type="ECO:0000256" key="1">
    <source>
        <dbReference type="SAM" id="MobiDB-lite"/>
    </source>
</evidence>
<accession>A0ABN8ZIL2</accession>
<keyword evidence="4" id="KW-1185">Reference proteome</keyword>
<feature type="signal peptide" evidence="2">
    <location>
        <begin position="1"/>
        <end position="27"/>
    </location>
</feature>
<evidence type="ECO:0000256" key="2">
    <source>
        <dbReference type="SAM" id="SignalP"/>
    </source>
</evidence>
<dbReference type="Proteomes" id="UP001176941">
    <property type="component" value="Chromosome 32"/>
</dbReference>
<feature type="chain" id="PRO_5046924115" evidence="2">
    <location>
        <begin position="28"/>
        <end position="104"/>
    </location>
</feature>
<name>A0ABN8ZIL2_RANTA</name>
<organism evidence="3 4">
    <name type="scientific">Rangifer tarandus platyrhynchus</name>
    <name type="common">Svalbard reindeer</name>
    <dbReference type="NCBI Taxonomy" id="3082113"/>
    <lineage>
        <taxon>Eukaryota</taxon>
        <taxon>Metazoa</taxon>
        <taxon>Chordata</taxon>
        <taxon>Craniata</taxon>
        <taxon>Vertebrata</taxon>
        <taxon>Euteleostomi</taxon>
        <taxon>Mammalia</taxon>
        <taxon>Eutheria</taxon>
        <taxon>Laurasiatheria</taxon>
        <taxon>Artiodactyla</taxon>
        <taxon>Ruminantia</taxon>
        <taxon>Pecora</taxon>
        <taxon>Cervidae</taxon>
        <taxon>Odocoileinae</taxon>
        <taxon>Rangifer</taxon>
    </lineage>
</organism>
<gene>
    <name evidence="3" type="ORF">MRATA1EN1_LOCUS21405</name>
</gene>
<evidence type="ECO:0000313" key="3">
    <source>
        <dbReference type="EMBL" id="CAI9172443.1"/>
    </source>
</evidence>
<protein>
    <submittedName>
        <fullName evidence="3">Uncharacterized protein</fullName>
    </submittedName>
</protein>
<reference evidence="3" key="1">
    <citation type="submission" date="2023-04" db="EMBL/GenBank/DDBJ databases">
        <authorList>
            <consortium name="ELIXIR-Norway"/>
        </authorList>
    </citation>
    <scope>NUCLEOTIDE SEQUENCE [LARGE SCALE GENOMIC DNA]</scope>
</reference>
<proteinExistence type="predicted"/>
<sequence length="104" mass="11030">MGSPDGEGVGTSWTWILLALSLQYGWEDRHLDSWEILPVMGDLWPRAEEQGGSGVQGGGGVGRRGAGGRGAGGWGLGRWAESGFGVENLCEDSRATCLRVHCQD</sequence>
<dbReference type="EMBL" id="OX459968">
    <property type="protein sequence ID" value="CAI9172443.1"/>
    <property type="molecule type" value="Genomic_DNA"/>
</dbReference>
<evidence type="ECO:0000313" key="4">
    <source>
        <dbReference type="Proteomes" id="UP001176941"/>
    </source>
</evidence>
<feature type="region of interest" description="Disordered" evidence="1">
    <location>
        <begin position="47"/>
        <end position="70"/>
    </location>
</feature>